<keyword evidence="9" id="KW-1185">Reference proteome</keyword>
<organism evidence="8 9">
    <name type="scientific">Novilysobacter avium</name>
    <dbReference type="NCBI Taxonomy" id="2781023"/>
    <lineage>
        <taxon>Bacteria</taxon>
        <taxon>Pseudomonadati</taxon>
        <taxon>Pseudomonadota</taxon>
        <taxon>Gammaproteobacteria</taxon>
        <taxon>Lysobacterales</taxon>
        <taxon>Lysobacteraceae</taxon>
        <taxon>Novilysobacter</taxon>
    </lineage>
</organism>
<protein>
    <submittedName>
        <fullName evidence="8">GlsB/YeaQ/YmgE family stress response membrane protein</fullName>
    </submittedName>
</protein>
<accession>A0A7S6UM51</accession>
<proteinExistence type="inferred from homology"/>
<feature type="transmembrane region" description="Helical" evidence="7">
    <location>
        <begin position="6"/>
        <end position="22"/>
    </location>
</feature>
<comment type="subcellular location">
    <subcellularLocation>
        <location evidence="1">Cell membrane</location>
        <topology evidence="1">Multi-pass membrane protein</topology>
    </subcellularLocation>
</comment>
<evidence type="ECO:0000256" key="4">
    <source>
        <dbReference type="ARBA" id="ARBA00022692"/>
    </source>
</evidence>
<keyword evidence="6 7" id="KW-0472">Membrane</keyword>
<dbReference type="PANTHER" id="PTHR33884">
    <property type="entry name" value="UPF0410 PROTEIN YMGE"/>
    <property type="match status" value="1"/>
</dbReference>
<dbReference type="Proteomes" id="UP000593932">
    <property type="component" value="Chromosome"/>
</dbReference>
<evidence type="ECO:0000256" key="3">
    <source>
        <dbReference type="ARBA" id="ARBA00022475"/>
    </source>
</evidence>
<dbReference type="RefSeq" id="WP_194035257.1">
    <property type="nucleotide sequence ID" value="NZ_CP063657.1"/>
</dbReference>
<sequence length="87" mass="9332">MFNGVLGYVAGGALIGILARLLKPGPDPMGWIMTIVLGIVGALAGSWLATEMGVTSRLLVWALAIIAAMVLLVVQDMVRERRRSTRR</sequence>
<comment type="similarity">
    <text evidence="2">Belongs to the UPF0410 family.</text>
</comment>
<gene>
    <name evidence="8" type="ORF">INQ42_04055</name>
</gene>
<evidence type="ECO:0000256" key="6">
    <source>
        <dbReference type="ARBA" id="ARBA00023136"/>
    </source>
</evidence>
<keyword evidence="4 7" id="KW-0812">Transmembrane</keyword>
<evidence type="ECO:0000256" key="2">
    <source>
        <dbReference type="ARBA" id="ARBA00011006"/>
    </source>
</evidence>
<feature type="transmembrane region" description="Helical" evidence="7">
    <location>
        <begin position="60"/>
        <end position="78"/>
    </location>
</feature>
<keyword evidence="3" id="KW-1003">Cell membrane</keyword>
<feature type="transmembrane region" description="Helical" evidence="7">
    <location>
        <begin position="29"/>
        <end position="48"/>
    </location>
</feature>
<dbReference type="Pfam" id="PF04226">
    <property type="entry name" value="Transgly_assoc"/>
    <property type="match status" value="1"/>
</dbReference>
<dbReference type="PANTHER" id="PTHR33884:SF3">
    <property type="entry name" value="UPF0410 PROTEIN YMGE"/>
    <property type="match status" value="1"/>
</dbReference>
<evidence type="ECO:0000313" key="9">
    <source>
        <dbReference type="Proteomes" id="UP000593932"/>
    </source>
</evidence>
<keyword evidence="5 7" id="KW-1133">Transmembrane helix</keyword>
<evidence type="ECO:0000313" key="8">
    <source>
        <dbReference type="EMBL" id="QOW22764.1"/>
    </source>
</evidence>
<name>A0A7S6UM51_9GAMM</name>
<evidence type="ECO:0000256" key="7">
    <source>
        <dbReference type="SAM" id="Phobius"/>
    </source>
</evidence>
<dbReference type="InterPro" id="IPR007341">
    <property type="entry name" value="Transgly_assoc"/>
</dbReference>
<evidence type="ECO:0000256" key="5">
    <source>
        <dbReference type="ARBA" id="ARBA00022989"/>
    </source>
</evidence>
<evidence type="ECO:0000256" key="1">
    <source>
        <dbReference type="ARBA" id="ARBA00004651"/>
    </source>
</evidence>
<reference evidence="8 9" key="1">
    <citation type="submission" date="2020-10" db="EMBL/GenBank/DDBJ databases">
        <title>complete genome sequencing of Lysobacter sp. H23M41.</title>
        <authorList>
            <person name="Bae J.-W."/>
            <person name="Lee S.-Y."/>
        </authorList>
    </citation>
    <scope>NUCLEOTIDE SEQUENCE [LARGE SCALE GENOMIC DNA]</scope>
    <source>
        <strain evidence="8 9">H23M41</strain>
    </source>
</reference>
<dbReference type="EMBL" id="CP063657">
    <property type="protein sequence ID" value="QOW22764.1"/>
    <property type="molecule type" value="Genomic_DNA"/>
</dbReference>